<accession>A0A2D1U3R8</accession>
<dbReference type="AlphaFoldDB" id="A0A2D1U3R8"/>
<evidence type="ECO:0000313" key="2">
    <source>
        <dbReference type="EMBL" id="ATP56246.1"/>
    </source>
</evidence>
<keyword evidence="1" id="KW-0472">Membrane</keyword>
<organism evidence="2 3">
    <name type="scientific">Pedobacter ginsengisoli</name>
    <dbReference type="NCBI Taxonomy" id="363852"/>
    <lineage>
        <taxon>Bacteria</taxon>
        <taxon>Pseudomonadati</taxon>
        <taxon>Bacteroidota</taxon>
        <taxon>Sphingobacteriia</taxon>
        <taxon>Sphingobacteriales</taxon>
        <taxon>Sphingobacteriaceae</taxon>
        <taxon>Pedobacter</taxon>
    </lineage>
</organism>
<dbReference type="OrthoDB" id="1492139at2"/>
<dbReference type="Proteomes" id="UP000223749">
    <property type="component" value="Chromosome"/>
</dbReference>
<evidence type="ECO:0000313" key="3">
    <source>
        <dbReference type="Proteomes" id="UP000223749"/>
    </source>
</evidence>
<evidence type="ECO:0000256" key="1">
    <source>
        <dbReference type="SAM" id="Phobius"/>
    </source>
</evidence>
<protein>
    <submittedName>
        <fullName evidence="2">Uncharacterized protein</fullName>
    </submittedName>
</protein>
<keyword evidence="1" id="KW-1133">Transmembrane helix</keyword>
<gene>
    <name evidence="2" type="ORF">CPT03_07070</name>
</gene>
<feature type="transmembrane region" description="Helical" evidence="1">
    <location>
        <begin position="6"/>
        <end position="24"/>
    </location>
</feature>
<sequence length="289" mass="33568">MSDKLLPPIITGLVTISIFLFTIWKDKIKDNRKRRKENSQKNVYLLNLLQDTIQHIEGQIQHNKVLINDLRASPTSASILTYMPIKYLDRLSAVLANDSYFAAFNNIYSKIDEEKRIKIYNDLAIDIDLFHGYMTELYIYIEKGSEYYENFKSNYFEASKLLIRNLGDLHLKVSGPDRKDMDTEELSSVLDKFNYEDIINALKTHDMIYMNKLVGQLQQKLVSLLVPLFLYEKSVTSLCTDCQNANEQYHGLINGNNNLRESVEQLNITMQHTLTDFKQKLSMMKGALK</sequence>
<dbReference type="KEGG" id="pgs:CPT03_07070"/>
<proteinExistence type="predicted"/>
<dbReference type="RefSeq" id="WP_099438188.1">
    <property type="nucleotide sequence ID" value="NZ_CP024091.1"/>
</dbReference>
<reference evidence="2 3" key="1">
    <citation type="submission" date="2017-10" db="EMBL/GenBank/DDBJ databases">
        <title>Whole genome of Pedobacter ginsengisoli T01R-27 isolated from tomato rhizosphere.</title>
        <authorList>
            <person name="Weon H.-Y."/>
            <person name="Lee S.A."/>
            <person name="Sang M.K."/>
            <person name="Song J."/>
        </authorList>
    </citation>
    <scope>NUCLEOTIDE SEQUENCE [LARGE SCALE GENOMIC DNA]</scope>
    <source>
        <strain evidence="2 3">T01R-27</strain>
    </source>
</reference>
<keyword evidence="1" id="KW-0812">Transmembrane</keyword>
<keyword evidence="3" id="KW-1185">Reference proteome</keyword>
<name>A0A2D1U3R8_9SPHI</name>
<dbReference type="EMBL" id="CP024091">
    <property type="protein sequence ID" value="ATP56246.1"/>
    <property type="molecule type" value="Genomic_DNA"/>
</dbReference>